<feature type="region of interest" description="Disordered" evidence="1">
    <location>
        <begin position="135"/>
        <end position="156"/>
    </location>
</feature>
<reference evidence="2" key="1">
    <citation type="submission" date="2023-06" db="EMBL/GenBank/DDBJ databases">
        <title>Genome-scale phylogeny and comparative genomics of the fungal order Sordariales.</title>
        <authorList>
            <consortium name="Lawrence Berkeley National Laboratory"/>
            <person name="Hensen N."/>
            <person name="Bonometti L."/>
            <person name="Westerberg I."/>
            <person name="Brannstrom I.O."/>
            <person name="Guillou S."/>
            <person name="Cros-Aarteil S."/>
            <person name="Calhoun S."/>
            <person name="Haridas S."/>
            <person name="Kuo A."/>
            <person name="Mondo S."/>
            <person name="Pangilinan J."/>
            <person name="Riley R."/>
            <person name="Labutti K."/>
            <person name="Andreopoulos B."/>
            <person name="Lipzen A."/>
            <person name="Chen C."/>
            <person name="Yanf M."/>
            <person name="Daum C."/>
            <person name="Ng V."/>
            <person name="Clum A."/>
            <person name="Steindorff A."/>
            <person name="Ohm R."/>
            <person name="Martin F."/>
            <person name="Silar P."/>
            <person name="Natvig D."/>
            <person name="Lalanne C."/>
            <person name="Gautier V."/>
            <person name="Ament-Velasquez S.L."/>
            <person name="Kruys A."/>
            <person name="Hutchinson M.I."/>
            <person name="Powell A.J."/>
            <person name="Barry K."/>
            <person name="Miller A.N."/>
            <person name="Grigoriev I.V."/>
            <person name="Debuchy R."/>
            <person name="Gladieux P."/>
            <person name="Thoren M.H."/>
            <person name="Johannesson H."/>
        </authorList>
    </citation>
    <scope>NUCLEOTIDE SEQUENCE</scope>
    <source>
        <strain evidence="2">CBS 540.89</strain>
    </source>
</reference>
<feature type="compositionally biased region" description="Polar residues" evidence="1">
    <location>
        <begin position="1"/>
        <end position="14"/>
    </location>
</feature>
<dbReference type="Proteomes" id="UP001172159">
    <property type="component" value="Unassembled WGS sequence"/>
</dbReference>
<evidence type="ECO:0000256" key="1">
    <source>
        <dbReference type="SAM" id="MobiDB-lite"/>
    </source>
</evidence>
<name>A0AA40EMF6_9PEZI</name>
<evidence type="ECO:0000313" key="3">
    <source>
        <dbReference type="Proteomes" id="UP001172159"/>
    </source>
</evidence>
<feature type="compositionally biased region" description="Polar residues" evidence="1">
    <location>
        <begin position="263"/>
        <end position="287"/>
    </location>
</feature>
<evidence type="ECO:0000313" key="2">
    <source>
        <dbReference type="EMBL" id="KAK0742017.1"/>
    </source>
</evidence>
<organism evidence="2 3">
    <name type="scientific">Apiosordaria backusii</name>
    <dbReference type="NCBI Taxonomy" id="314023"/>
    <lineage>
        <taxon>Eukaryota</taxon>
        <taxon>Fungi</taxon>
        <taxon>Dikarya</taxon>
        <taxon>Ascomycota</taxon>
        <taxon>Pezizomycotina</taxon>
        <taxon>Sordariomycetes</taxon>
        <taxon>Sordariomycetidae</taxon>
        <taxon>Sordariales</taxon>
        <taxon>Lasiosphaeriaceae</taxon>
        <taxon>Apiosordaria</taxon>
    </lineage>
</organism>
<feature type="compositionally biased region" description="Polar residues" evidence="1">
    <location>
        <begin position="52"/>
        <end position="62"/>
    </location>
</feature>
<gene>
    <name evidence="2" type="ORF">B0T21DRAFT_408866</name>
</gene>
<sequence length="360" mass="38439">MTPTYSKRFQSNPTAALANKDTFAKSNKRRGEETGDGPATKKGKEKQEERVTTPNYQQTVSPYSEDGNLHPAYDLVVAALGAARTETEDVLEMYYHGDVAEDDEEGQALAAHGVHSAMTEFPRFWTIYNSSRSAPPSAAIPRLPGQQSVSHSSNNASLLMSDPTNLNAATRRRLQHSVSPHSNDGYVLAPDLTNLGVSGPSFRSRQSSASTARRQQGVSLHSHDNHLLNSHPTRFGLSGASPRTPRPNAATAHEPSMPRYNPTGPSAQGHNSSSGSVLQPATTGYVSEPTEFNSTPSGFGPTGLHLINFNRNRSGPTGFVATGFGTAGLGTTDFISTESDPTDFITTGFDLTDVHASNLA</sequence>
<feature type="region of interest" description="Disordered" evidence="1">
    <location>
        <begin position="198"/>
        <end position="287"/>
    </location>
</feature>
<feature type="region of interest" description="Disordered" evidence="1">
    <location>
        <begin position="1"/>
        <end position="65"/>
    </location>
</feature>
<dbReference type="EMBL" id="JAUKTV010000003">
    <property type="protein sequence ID" value="KAK0742017.1"/>
    <property type="molecule type" value="Genomic_DNA"/>
</dbReference>
<protein>
    <submittedName>
        <fullName evidence="2">Uncharacterized protein</fullName>
    </submittedName>
</protein>
<feature type="compositionally biased region" description="Low complexity" evidence="1">
    <location>
        <begin position="203"/>
        <end position="220"/>
    </location>
</feature>
<comment type="caution">
    <text evidence="2">The sequence shown here is derived from an EMBL/GenBank/DDBJ whole genome shotgun (WGS) entry which is preliminary data.</text>
</comment>
<dbReference type="AlphaFoldDB" id="A0AA40EMF6"/>
<feature type="compositionally biased region" description="Polar residues" evidence="1">
    <location>
        <begin position="145"/>
        <end position="156"/>
    </location>
</feature>
<feature type="compositionally biased region" description="Low complexity" evidence="1">
    <location>
        <begin position="135"/>
        <end position="144"/>
    </location>
</feature>
<keyword evidence="3" id="KW-1185">Reference proteome</keyword>
<accession>A0AA40EMF6</accession>
<proteinExistence type="predicted"/>